<feature type="compositionally biased region" description="Acidic residues" evidence="6">
    <location>
        <begin position="39"/>
        <end position="48"/>
    </location>
</feature>
<proteinExistence type="inferred from homology"/>
<dbReference type="PRINTS" id="PR00300">
    <property type="entry name" value="CLPPROTEASEA"/>
</dbReference>
<dbReference type="Pfam" id="PF23563">
    <property type="entry name" value="TRIP13_N"/>
    <property type="match status" value="1"/>
</dbReference>
<dbReference type="InterPro" id="IPR058249">
    <property type="entry name" value="Pch2_C"/>
</dbReference>
<dbReference type="InterPro" id="IPR003593">
    <property type="entry name" value="AAA+_ATPase"/>
</dbReference>
<evidence type="ECO:0000313" key="8">
    <source>
        <dbReference type="EMBL" id="KAG2425721.1"/>
    </source>
</evidence>
<dbReference type="GO" id="GO:0005634">
    <property type="term" value="C:nucleus"/>
    <property type="evidence" value="ECO:0007669"/>
    <property type="project" value="TreeGrafter"/>
</dbReference>
<evidence type="ECO:0000256" key="5">
    <source>
        <dbReference type="RuleBase" id="RU003651"/>
    </source>
</evidence>
<dbReference type="AlphaFoldDB" id="A0A835STS1"/>
<dbReference type="GO" id="GO:0007131">
    <property type="term" value="P:reciprocal meiotic recombination"/>
    <property type="evidence" value="ECO:0007669"/>
    <property type="project" value="TreeGrafter"/>
</dbReference>
<evidence type="ECO:0000256" key="3">
    <source>
        <dbReference type="ARBA" id="ARBA00022840"/>
    </source>
</evidence>
<sequence length="592" mass="60826">MDAEHALPAADAGDGGATQQQQPGPLSQSQPMRLGGAAGDEDDDDDDFEDHKVPVSVEVCLRPDSVCSHRQVAEALARYLEGRTLWYRNGPLDLADSEDPLLQQQVAAAAVCDADPQLHRLHSPLLFWQYTPRIFVYQLSDEGPADDDEGEEGVPSYRELLLPALDLAGQWEALQFDSAIQQRLLAYATSALLFADRGVDANLVTWNRVVLLYGPPGTGKTSLCKALAHKLSIRLGGRYRQGCLVEVNAHSLFSKFFSESGKLVSRLFAKITELVEEPEALVFVLIDEVESLTSARKAAVSGSEPSDAIRAVNALLTQLDALRRFPNVLVLTTSNITQAIDVAFVDRADIKAYIGPPTLPARYEMLRASVQELSRAGVIADDTRRLLLPYHEAADTAAAALAAQGGFGGGGGAGFGCCGNGGGSTMNDPDGDGGDGGFSARAAGDGAQGGAGGSSSSNEWLIANCGAALAAAVAAPSFVPLPPPGLSPERAAAAGLSLQLLQAAAGCEGLSGRTLRKLPFLAHAGSPALVQQSAAGAGAAASGAGGGGAGAGGAAGGGGGGGCSGCSARAFLKALREAATQEQSDRSQLLSG</sequence>
<dbReference type="Pfam" id="PF23242">
    <property type="entry name" value="AAA_lid_TRIP13_C"/>
    <property type="match status" value="1"/>
</dbReference>
<dbReference type="InterPro" id="IPR044539">
    <property type="entry name" value="Pch2-like"/>
</dbReference>
<evidence type="ECO:0000256" key="2">
    <source>
        <dbReference type="ARBA" id="ARBA00022741"/>
    </source>
</evidence>
<dbReference type="PROSITE" id="PS00674">
    <property type="entry name" value="AAA"/>
    <property type="match status" value="1"/>
</dbReference>
<dbReference type="PANTHER" id="PTHR45991">
    <property type="entry name" value="PACHYTENE CHECKPOINT PROTEIN 2"/>
    <property type="match status" value="1"/>
</dbReference>
<reference evidence="8" key="1">
    <citation type="journal article" date="2020" name="bioRxiv">
        <title>Comparative genomics of Chlamydomonas.</title>
        <authorList>
            <person name="Craig R.J."/>
            <person name="Hasan A.R."/>
            <person name="Ness R.W."/>
            <person name="Keightley P.D."/>
        </authorList>
    </citation>
    <scope>NUCLEOTIDE SEQUENCE</scope>
    <source>
        <strain evidence="8">SAG 7.73</strain>
    </source>
</reference>
<dbReference type="InterPro" id="IPR003960">
    <property type="entry name" value="ATPase_AAA_CS"/>
</dbReference>
<feature type="region of interest" description="Disordered" evidence="6">
    <location>
        <begin position="1"/>
        <end position="50"/>
    </location>
</feature>
<keyword evidence="2 5" id="KW-0547">Nucleotide-binding</keyword>
<dbReference type="GO" id="GO:0005524">
    <property type="term" value="F:ATP binding"/>
    <property type="evidence" value="ECO:0007669"/>
    <property type="project" value="UniProtKB-KW"/>
</dbReference>
<dbReference type="PANTHER" id="PTHR45991:SF1">
    <property type="entry name" value="PACHYTENE CHECKPOINT PROTEIN 2 HOMOLOG"/>
    <property type="match status" value="1"/>
</dbReference>
<keyword evidence="3 5" id="KW-0067">ATP-binding</keyword>
<protein>
    <recommendedName>
        <fullName evidence="7">AAA+ ATPase domain-containing protein</fullName>
    </recommendedName>
</protein>
<gene>
    <name evidence="8" type="ORF">HXX76_013563</name>
</gene>
<dbReference type="Pfam" id="PF00004">
    <property type="entry name" value="AAA"/>
    <property type="match status" value="1"/>
</dbReference>
<name>A0A835STS1_CHLIN</name>
<dbReference type="Gene3D" id="3.40.50.300">
    <property type="entry name" value="P-loop containing nucleotide triphosphate hydrolases"/>
    <property type="match status" value="1"/>
</dbReference>
<comment type="caution">
    <text evidence="8">The sequence shown here is derived from an EMBL/GenBank/DDBJ whole genome shotgun (WGS) entry which is preliminary data.</text>
</comment>
<comment type="similarity">
    <text evidence="1">Belongs to the AAA ATPase family. PCH2 subfamily.</text>
</comment>
<dbReference type="FunFam" id="3.40.50.300:FF:001494">
    <property type="entry name" value="Pachytene checkpoint component Pch2"/>
    <property type="match status" value="1"/>
</dbReference>
<accession>A0A835STS1</accession>
<feature type="domain" description="AAA+ ATPase" evidence="7">
    <location>
        <begin position="206"/>
        <end position="358"/>
    </location>
</feature>
<dbReference type="GO" id="GO:0051598">
    <property type="term" value="P:meiotic recombination checkpoint signaling"/>
    <property type="evidence" value="ECO:0007669"/>
    <property type="project" value="TreeGrafter"/>
</dbReference>
<evidence type="ECO:0000256" key="4">
    <source>
        <dbReference type="ARBA" id="ARBA00023254"/>
    </source>
</evidence>
<evidence type="ECO:0000259" key="7">
    <source>
        <dbReference type="SMART" id="SM00382"/>
    </source>
</evidence>
<dbReference type="SUPFAM" id="SSF52540">
    <property type="entry name" value="P-loop containing nucleoside triphosphate hydrolases"/>
    <property type="match status" value="1"/>
</dbReference>
<evidence type="ECO:0000313" key="9">
    <source>
        <dbReference type="Proteomes" id="UP000650467"/>
    </source>
</evidence>
<dbReference type="OrthoDB" id="10042665at2759"/>
<dbReference type="InterPro" id="IPR001270">
    <property type="entry name" value="ClpA/B"/>
</dbReference>
<dbReference type="CDD" id="cd19508">
    <property type="entry name" value="RecA-like_Pch2-like"/>
    <property type="match status" value="1"/>
</dbReference>
<dbReference type="InterPro" id="IPR003959">
    <property type="entry name" value="ATPase_AAA_core"/>
</dbReference>
<dbReference type="EMBL" id="JAEHOC010000053">
    <property type="protein sequence ID" value="KAG2425721.1"/>
    <property type="molecule type" value="Genomic_DNA"/>
</dbReference>
<dbReference type="GO" id="GO:0016887">
    <property type="term" value="F:ATP hydrolysis activity"/>
    <property type="evidence" value="ECO:0007669"/>
    <property type="project" value="InterPro"/>
</dbReference>
<dbReference type="Proteomes" id="UP000650467">
    <property type="component" value="Unassembled WGS sequence"/>
</dbReference>
<dbReference type="SMART" id="SM00382">
    <property type="entry name" value="AAA"/>
    <property type="match status" value="1"/>
</dbReference>
<dbReference type="InterPro" id="IPR027417">
    <property type="entry name" value="P-loop_NTPase"/>
</dbReference>
<keyword evidence="9" id="KW-1185">Reference proteome</keyword>
<evidence type="ECO:0000256" key="1">
    <source>
        <dbReference type="ARBA" id="ARBA00007271"/>
    </source>
</evidence>
<feature type="compositionally biased region" description="Low complexity" evidence="6">
    <location>
        <begin position="8"/>
        <end position="31"/>
    </location>
</feature>
<keyword evidence="4" id="KW-0469">Meiosis</keyword>
<organism evidence="8 9">
    <name type="scientific">Chlamydomonas incerta</name>
    <dbReference type="NCBI Taxonomy" id="51695"/>
    <lineage>
        <taxon>Eukaryota</taxon>
        <taxon>Viridiplantae</taxon>
        <taxon>Chlorophyta</taxon>
        <taxon>core chlorophytes</taxon>
        <taxon>Chlorophyceae</taxon>
        <taxon>CS clade</taxon>
        <taxon>Chlamydomonadales</taxon>
        <taxon>Chlamydomonadaceae</taxon>
        <taxon>Chlamydomonas</taxon>
    </lineage>
</organism>
<feature type="region of interest" description="Disordered" evidence="6">
    <location>
        <begin position="428"/>
        <end position="453"/>
    </location>
</feature>
<evidence type="ECO:0000256" key="6">
    <source>
        <dbReference type="SAM" id="MobiDB-lite"/>
    </source>
</evidence>
<dbReference type="GO" id="GO:0005694">
    <property type="term" value="C:chromosome"/>
    <property type="evidence" value="ECO:0007669"/>
    <property type="project" value="TreeGrafter"/>
</dbReference>